<dbReference type="eggNOG" id="COG0305">
    <property type="taxonomic scope" value="Bacteria"/>
</dbReference>
<reference evidence="17" key="1">
    <citation type="journal article" date="2004" name="Environ. Microbiol.">
        <title>The genome of Desulfotalea psychrophila, a sulfate-reducing bacterium from permanently cold Arctic sediments.</title>
        <authorList>
            <person name="Rabus R."/>
            <person name="Ruepp A."/>
            <person name="Frickey T."/>
            <person name="Rattei T."/>
            <person name="Fartmann B."/>
            <person name="Stark M."/>
            <person name="Bauer M."/>
            <person name="Zibat A."/>
            <person name="Lombardot T."/>
            <person name="Becker I."/>
            <person name="Amann J."/>
            <person name="Gellner K."/>
            <person name="Teeling H."/>
            <person name="Leuschner W.D."/>
            <person name="Gloeckner F.-O."/>
            <person name="Lupas A.N."/>
            <person name="Amann R."/>
            <person name="Klenk H.-P."/>
        </authorList>
    </citation>
    <scope>NUCLEOTIDE SEQUENCE [LARGE SCALE GENOMIC DNA]</scope>
    <source>
        <strain evidence="17">DSM 12343 / LSv54</strain>
    </source>
</reference>
<evidence type="ECO:0000313" key="16">
    <source>
        <dbReference type="EMBL" id="CAG37328.1"/>
    </source>
</evidence>
<accession>Q6AJZ8</accession>
<name>Q6AJZ8_DESPS</name>
<dbReference type="Pfam" id="PF00772">
    <property type="entry name" value="DnaB"/>
    <property type="match status" value="1"/>
</dbReference>
<evidence type="ECO:0000256" key="10">
    <source>
        <dbReference type="ARBA" id="ARBA00044932"/>
    </source>
</evidence>
<dbReference type="HOGENOM" id="CLU_005373_0_0_7"/>
<keyword evidence="17" id="KW-1185">Reference proteome</keyword>
<evidence type="ECO:0000256" key="14">
    <source>
        <dbReference type="SAM" id="MobiDB-lite"/>
    </source>
</evidence>
<evidence type="ECO:0000256" key="7">
    <source>
        <dbReference type="ARBA" id="ARBA00022840"/>
    </source>
</evidence>
<dbReference type="RefSeq" id="WP_011189840.1">
    <property type="nucleotide sequence ID" value="NC_006138.1"/>
</dbReference>
<gene>
    <name evidence="16" type="ordered locus">DP2599</name>
</gene>
<dbReference type="InterPro" id="IPR007692">
    <property type="entry name" value="DNA_helicase_DnaB"/>
</dbReference>
<dbReference type="Pfam" id="PF03796">
    <property type="entry name" value="DnaB_C"/>
    <property type="match status" value="1"/>
</dbReference>
<dbReference type="Gene3D" id="1.10.860.10">
    <property type="entry name" value="DNAb Helicase, Chain A"/>
    <property type="match status" value="1"/>
</dbReference>
<dbReference type="GO" id="GO:1990077">
    <property type="term" value="C:primosome complex"/>
    <property type="evidence" value="ECO:0007669"/>
    <property type="project" value="UniProtKB-UniRule"/>
</dbReference>
<dbReference type="FunFam" id="1.10.860.10:FF:000001">
    <property type="entry name" value="Replicative DNA helicase"/>
    <property type="match status" value="1"/>
</dbReference>
<dbReference type="PANTHER" id="PTHR30153">
    <property type="entry name" value="REPLICATIVE DNA HELICASE DNAB"/>
    <property type="match status" value="1"/>
</dbReference>
<dbReference type="GO" id="GO:0005524">
    <property type="term" value="F:ATP binding"/>
    <property type="evidence" value="ECO:0007669"/>
    <property type="project" value="UniProtKB-UniRule"/>
</dbReference>
<evidence type="ECO:0000256" key="9">
    <source>
        <dbReference type="ARBA" id="ARBA00023235"/>
    </source>
</evidence>
<dbReference type="GO" id="GO:0016887">
    <property type="term" value="F:ATP hydrolysis activity"/>
    <property type="evidence" value="ECO:0007669"/>
    <property type="project" value="RHEA"/>
</dbReference>
<feature type="region of interest" description="Disordered" evidence="14">
    <location>
        <begin position="1"/>
        <end position="23"/>
    </location>
</feature>
<evidence type="ECO:0000256" key="5">
    <source>
        <dbReference type="ARBA" id="ARBA00022801"/>
    </source>
</evidence>
<evidence type="ECO:0000256" key="4">
    <source>
        <dbReference type="ARBA" id="ARBA00022741"/>
    </source>
</evidence>
<dbReference type="InterPro" id="IPR036185">
    <property type="entry name" value="DNA_heli_DnaB-like_N_sf"/>
</dbReference>
<comment type="catalytic activity">
    <reaction evidence="11 13">
        <text>ATP + H2O = ADP + phosphate + H(+)</text>
        <dbReference type="Rhea" id="RHEA:13065"/>
        <dbReference type="ChEBI" id="CHEBI:15377"/>
        <dbReference type="ChEBI" id="CHEBI:15378"/>
        <dbReference type="ChEBI" id="CHEBI:30616"/>
        <dbReference type="ChEBI" id="CHEBI:43474"/>
        <dbReference type="ChEBI" id="CHEBI:456216"/>
        <dbReference type="EC" id="5.6.2.3"/>
    </reaction>
</comment>
<dbReference type="STRING" id="177439.DP2599"/>
<protein>
    <recommendedName>
        <fullName evidence="12 13">Replicative DNA helicase</fullName>
        <ecNumber evidence="12 13">5.6.2.3</ecNumber>
    </recommendedName>
</protein>
<evidence type="ECO:0000256" key="6">
    <source>
        <dbReference type="ARBA" id="ARBA00022806"/>
    </source>
</evidence>
<evidence type="ECO:0000256" key="8">
    <source>
        <dbReference type="ARBA" id="ARBA00023125"/>
    </source>
</evidence>
<dbReference type="GO" id="GO:0005829">
    <property type="term" value="C:cytosol"/>
    <property type="evidence" value="ECO:0007669"/>
    <property type="project" value="TreeGrafter"/>
</dbReference>
<dbReference type="GO" id="GO:0043139">
    <property type="term" value="F:5'-3' DNA helicase activity"/>
    <property type="evidence" value="ECO:0007669"/>
    <property type="project" value="UniProtKB-EC"/>
</dbReference>
<keyword evidence="9" id="KW-0413">Isomerase</keyword>
<evidence type="ECO:0000256" key="1">
    <source>
        <dbReference type="ARBA" id="ARBA00008428"/>
    </source>
</evidence>
<dbReference type="SUPFAM" id="SSF52540">
    <property type="entry name" value="P-loop containing nucleoside triphosphate hydrolases"/>
    <property type="match status" value="1"/>
</dbReference>
<sequence length="468" mass="52143">MNSFSDIPDNMPPADFANHPHRVPPQNVEAEQAVLGSVLLKAKSFGNVLEILKPSDFYLESHRIIYEAMLDLFEKNEPQDLLTISNLLRDQNVLEKIGGSLYLARLTSIVPVTANIASYAKIIRNKAILRHLIEVNTDIAARCYEEQGDIDLLVDQAEQAIFDIAGSKDGQGFTLIKQIVPDAFDTINQLFKRKEMITGVPSGYTDLDKMTAGLQPSDLIILAARPSMGKTSFAMNIAQHAAIVEKIGVAVFSLEMSKEQLVMRLLSSVGRIDSQRIRTGKLQPEDFEKLNRAVGMLTGAPIFIDDTPSISVLEMRAKIRRLAAQHDIGLIVVDYLQLMRGRNATENRTQEISEISRSLKALAKEHKVPVIALSQLNRSLESRPDKRPMMSDLRESGAIEQDADVIAFIYRDEVYNKSEDNPARGQAEIIIGKQRNGPTGSIQLAFIKEITMFENLSYYSEPDDGAFE</sequence>
<dbReference type="SUPFAM" id="SSF48024">
    <property type="entry name" value="N-terminal domain of DnaB helicase"/>
    <property type="match status" value="1"/>
</dbReference>
<keyword evidence="6 13" id="KW-0347">Helicase</keyword>
<dbReference type="SMART" id="SM00382">
    <property type="entry name" value="AAA"/>
    <property type="match status" value="1"/>
</dbReference>
<feature type="domain" description="SF4 helicase" evidence="15">
    <location>
        <begin position="193"/>
        <end position="460"/>
    </location>
</feature>
<keyword evidence="2 13" id="KW-0639">Primosome</keyword>
<dbReference type="InterPro" id="IPR007693">
    <property type="entry name" value="DNA_helicase_DnaB-like_N"/>
</dbReference>
<dbReference type="InterPro" id="IPR003593">
    <property type="entry name" value="AAA+_ATPase"/>
</dbReference>
<keyword evidence="3 13" id="KW-0235">DNA replication</keyword>
<evidence type="ECO:0000256" key="2">
    <source>
        <dbReference type="ARBA" id="ARBA00022515"/>
    </source>
</evidence>
<evidence type="ECO:0000256" key="11">
    <source>
        <dbReference type="ARBA" id="ARBA00048954"/>
    </source>
</evidence>
<keyword evidence="5 13" id="KW-0378">Hydrolase</keyword>
<dbReference type="GO" id="GO:0042802">
    <property type="term" value="F:identical protein binding"/>
    <property type="evidence" value="ECO:0007669"/>
    <property type="project" value="UniProtKB-ARBA"/>
</dbReference>
<keyword evidence="8 13" id="KW-0238">DNA-binding</keyword>
<dbReference type="NCBIfam" id="NF004384">
    <property type="entry name" value="PRK05748.1"/>
    <property type="match status" value="1"/>
</dbReference>
<dbReference type="InterPro" id="IPR007694">
    <property type="entry name" value="DNA_helicase_DnaB-like_C"/>
</dbReference>
<keyword evidence="7 13" id="KW-0067">ATP-binding</keyword>
<evidence type="ECO:0000256" key="12">
    <source>
        <dbReference type="NCBIfam" id="TIGR00665"/>
    </source>
</evidence>
<dbReference type="PANTHER" id="PTHR30153:SF2">
    <property type="entry name" value="REPLICATIVE DNA HELICASE"/>
    <property type="match status" value="1"/>
</dbReference>
<dbReference type="GO" id="GO:0003677">
    <property type="term" value="F:DNA binding"/>
    <property type="evidence" value="ECO:0007669"/>
    <property type="project" value="UniProtKB-UniRule"/>
</dbReference>
<dbReference type="EMBL" id="CR522870">
    <property type="protein sequence ID" value="CAG37328.1"/>
    <property type="molecule type" value="Genomic_DNA"/>
</dbReference>
<dbReference type="GO" id="GO:0006269">
    <property type="term" value="P:DNA replication, synthesis of primer"/>
    <property type="evidence" value="ECO:0007669"/>
    <property type="project" value="UniProtKB-UniRule"/>
</dbReference>
<comment type="similarity">
    <text evidence="1 13">Belongs to the helicase family. DnaB subfamily.</text>
</comment>
<dbReference type="KEGG" id="dps:DP2599"/>
<evidence type="ECO:0000259" key="15">
    <source>
        <dbReference type="PROSITE" id="PS51199"/>
    </source>
</evidence>
<dbReference type="Gene3D" id="3.40.50.300">
    <property type="entry name" value="P-loop containing nucleotide triphosphate hydrolases"/>
    <property type="match status" value="1"/>
</dbReference>
<evidence type="ECO:0000256" key="13">
    <source>
        <dbReference type="RuleBase" id="RU362085"/>
    </source>
</evidence>
<proteinExistence type="inferred from homology"/>
<dbReference type="NCBIfam" id="TIGR00665">
    <property type="entry name" value="DnaB"/>
    <property type="match status" value="1"/>
</dbReference>
<dbReference type="CDD" id="cd00984">
    <property type="entry name" value="DnaB_C"/>
    <property type="match status" value="1"/>
</dbReference>
<dbReference type="PROSITE" id="PS51199">
    <property type="entry name" value="SF4_HELICASE"/>
    <property type="match status" value="1"/>
</dbReference>
<dbReference type="EC" id="5.6.2.3" evidence="12 13"/>
<dbReference type="AlphaFoldDB" id="Q6AJZ8"/>
<dbReference type="Proteomes" id="UP000000602">
    <property type="component" value="Chromosome"/>
</dbReference>
<dbReference type="InterPro" id="IPR027417">
    <property type="entry name" value="P-loop_NTPase"/>
</dbReference>
<evidence type="ECO:0000313" key="17">
    <source>
        <dbReference type="Proteomes" id="UP000000602"/>
    </source>
</evidence>
<organism evidence="16 17">
    <name type="scientific">Desulfotalea psychrophila (strain LSv54 / DSM 12343)</name>
    <dbReference type="NCBI Taxonomy" id="177439"/>
    <lineage>
        <taxon>Bacteria</taxon>
        <taxon>Pseudomonadati</taxon>
        <taxon>Thermodesulfobacteriota</taxon>
        <taxon>Desulfobulbia</taxon>
        <taxon>Desulfobulbales</taxon>
        <taxon>Desulfocapsaceae</taxon>
        <taxon>Desulfotalea</taxon>
    </lineage>
</organism>
<dbReference type="InterPro" id="IPR016136">
    <property type="entry name" value="DNA_helicase_N/primase_C"/>
</dbReference>
<evidence type="ECO:0000256" key="3">
    <source>
        <dbReference type="ARBA" id="ARBA00022705"/>
    </source>
</evidence>
<comment type="function">
    <text evidence="10 13">The main replicative DNA helicase, it participates in initiation and elongation during chromosome replication. Travels ahead of the DNA replisome, separating dsDNA into templates for DNA synthesis. A processive ATP-dependent 5'-3' DNA helicase it has DNA-dependent ATPase activity.</text>
</comment>
<dbReference type="FunFam" id="3.40.50.300:FF:000076">
    <property type="entry name" value="Replicative DNA helicase"/>
    <property type="match status" value="1"/>
</dbReference>
<keyword evidence="4 13" id="KW-0547">Nucleotide-binding</keyword>